<evidence type="ECO:0000313" key="1">
    <source>
        <dbReference type="EMBL" id="JAD50249.1"/>
    </source>
</evidence>
<proteinExistence type="predicted"/>
<dbReference type="AlphaFoldDB" id="A0A0A9AF11"/>
<name>A0A0A9AF11_ARUDO</name>
<sequence length="58" mass="6273">MLSPVVFAPELLVISGLHHVSAGARLLLKCVFSCLLSSLFFDCVCSMCLSLGVCELWL</sequence>
<reference evidence="1" key="1">
    <citation type="submission" date="2014-09" db="EMBL/GenBank/DDBJ databases">
        <authorList>
            <person name="Magalhaes I.L.F."/>
            <person name="Oliveira U."/>
            <person name="Santos F.R."/>
            <person name="Vidigal T.H.D.A."/>
            <person name="Brescovit A.D."/>
            <person name="Santos A.J."/>
        </authorList>
    </citation>
    <scope>NUCLEOTIDE SEQUENCE</scope>
    <source>
        <tissue evidence="1">Shoot tissue taken approximately 20 cm above the soil surface</tissue>
    </source>
</reference>
<dbReference type="EMBL" id="GBRH01247646">
    <property type="protein sequence ID" value="JAD50249.1"/>
    <property type="molecule type" value="Transcribed_RNA"/>
</dbReference>
<accession>A0A0A9AF11</accession>
<organism evidence="1">
    <name type="scientific">Arundo donax</name>
    <name type="common">Giant reed</name>
    <name type="synonym">Donax arundinaceus</name>
    <dbReference type="NCBI Taxonomy" id="35708"/>
    <lineage>
        <taxon>Eukaryota</taxon>
        <taxon>Viridiplantae</taxon>
        <taxon>Streptophyta</taxon>
        <taxon>Embryophyta</taxon>
        <taxon>Tracheophyta</taxon>
        <taxon>Spermatophyta</taxon>
        <taxon>Magnoliopsida</taxon>
        <taxon>Liliopsida</taxon>
        <taxon>Poales</taxon>
        <taxon>Poaceae</taxon>
        <taxon>PACMAD clade</taxon>
        <taxon>Arundinoideae</taxon>
        <taxon>Arundineae</taxon>
        <taxon>Arundo</taxon>
    </lineage>
</organism>
<protein>
    <submittedName>
        <fullName evidence="1">Uncharacterized protein</fullName>
    </submittedName>
</protein>
<reference evidence="1" key="2">
    <citation type="journal article" date="2015" name="Data Brief">
        <title>Shoot transcriptome of the giant reed, Arundo donax.</title>
        <authorList>
            <person name="Barrero R.A."/>
            <person name="Guerrero F.D."/>
            <person name="Moolhuijzen P."/>
            <person name="Goolsby J.A."/>
            <person name="Tidwell J."/>
            <person name="Bellgard S.E."/>
            <person name="Bellgard M.I."/>
        </authorList>
    </citation>
    <scope>NUCLEOTIDE SEQUENCE</scope>
    <source>
        <tissue evidence="1">Shoot tissue taken approximately 20 cm above the soil surface</tissue>
    </source>
</reference>